<protein>
    <recommendedName>
        <fullName evidence="3">Ankyrin repeat domain-containing protein</fullName>
    </recommendedName>
</protein>
<comment type="caution">
    <text evidence="1">The sequence shown here is derived from an EMBL/GenBank/DDBJ whole genome shotgun (WGS) entry which is preliminary data.</text>
</comment>
<name>A0ABV2TSU1_9FLAO</name>
<accession>A0ABV2TSU1</accession>
<organism evidence="1 2">
    <name type="scientific">Sediminicola luteus</name>
    <dbReference type="NCBI Taxonomy" id="319238"/>
    <lineage>
        <taxon>Bacteria</taxon>
        <taxon>Pseudomonadati</taxon>
        <taxon>Bacteroidota</taxon>
        <taxon>Flavobacteriia</taxon>
        <taxon>Flavobacteriales</taxon>
        <taxon>Flavobacteriaceae</taxon>
        <taxon>Sediminicola</taxon>
    </lineage>
</organism>
<dbReference type="SUPFAM" id="SSF48403">
    <property type="entry name" value="Ankyrin repeat"/>
    <property type="match status" value="1"/>
</dbReference>
<evidence type="ECO:0000313" key="1">
    <source>
        <dbReference type="EMBL" id="MET7028339.1"/>
    </source>
</evidence>
<gene>
    <name evidence="1" type="ORF">ABXZ32_02980</name>
</gene>
<evidence type="ECO:0008006" key="3">
    <source>
        <dbReference type="Google" id="ProtNLM"/>
    </source>
</evidence>
<evidence type="ECO:0000313" key="2">
    <source>
        <dbReference type="Proteomes" id="UP001549773"/>
    </source>
</evidence>
<reference evidence="1 2" key="1">
    <citation type="submission" date="2024-07" db="EMBL/GenBank/DDBJ databases">
        <title>The genome sequence of type strain Sediminicola luteus GDMCC 1.2596T.</title>
        <authorList>
            <person name="Liu Y."/>
        </authorList>
    </citation>
    <scope>NUCLEOTIDE SEQUENCE [LARGE SCALE GENOMIC DNA]</scope>
    <source>
        <strain evidence="1 2">GDMCC 1.2596</strain>
    </source>
</reference>
<keyword evidence="2" id="KW-1185">Reference proteome</keyword>
<dbReference type="Proteomes" id="UP001549773">
    <property type="component" value="Unassembled WGS sequence"/>
</dbReference>
<sequence>MKNQNSISRRFALKSSVFGLLAVSIPSVVFAKNMVSIDQKPIIKEGLSHGYPAIDDDIVAQVVGASHSNLEKIKTMVSARPELSRATWDWGFGDWETAIGAASHVGRRDIAQFLMEHGARPDIFTYAMLGALPAVKSMIEAQPGVQTIAGPHGISLLQHVKNGLRFDGLTQKQKNDNQALIDYLESLGNADIQVENMALSALEKERYLGDYKYGDGPEDGFSIKLNMRDNLSFGKLGNFGGMLYRTGVDEFIYNAMPTVKIVFNKESNKVTGLTIHEPDFTLTAKKMDESLGSKQ</sequence>
<proteinExistence type="predicted"/>
<dbReference type="InterPro" id="IPR036770">
    <property type="entry name" value="Ankyrin_rpt-contain_sf"/>
</dbReference>
<dbReference type="RefSeq" id="WP_354617195.1">
    <property type="nucleotide sequence ID" value="NZ_JBEWYP010000001.1"/>
</dbReference>
<dbReference type="EMBL" id="JBEWYP010000001">
    <property type="protein sequence ID" value="MET7028339.1"/>
    <property type="molecule type" value="Genomic_DNA"/>
</dbReference>